<dbReference type="Proteomes" id="UP000619479">
    <property type="component" value="Unassembled WGS sequence"/>
</dbReference>
<dbReference type="RefSeq" id="WP_203742936.1">
    <property type="nucleotide sequence ID" value="NZ_BAAAUC010000033.1"/>
</dbReference>
<protein>
    <recommendedName>
        <fullName evidence="3">Trehalose 6-phosphate phosphatase</fullName>
        <ecNumber evidence="3">3.1.3.12</ecNumber>
    </recommendedName>
</protein>
<dbReference type="AlphaFoldDB" id="A0A919IL27"/>
<dbReference type="PANTHER" id="PTHR43768:SF3">
    <property type="entry name" value="TREHALOSE 6-PHOSPHATE PHOSPHATASE"/>
    <property type="match status" value="1"/>
</dbReference>
<dbReference type="EMBL" id="BOMH01000031">
    <property type="protein sequence ID" value="GID66317.1"/>
    <property type="molecule type" value="Genomic_DNA"/>
</dbReference>
<dbReference type="NCBIfam" id="TIGR00685">
    <property type="entry name" value="T6PP"/>
    <property type="match status" value="1"/>
</dbReference>
<sequence length="268" mass="29319">MAQTDGQTHPASADDAWAHTARHASRTTFFFDFDGVLSPITKKPGESQPVAAVPVVLERLATKVGRVAIVSARPVDFLRGRFPTLAHVDFYGLYGLEMLHEGEVVTKPAALEFVEAMRALDADARIALREPVEVEYKRLSVALHYRNCPERAAEVEQWARERAERDGLKIQGGRMVVELKPPVDQDKGMVITEAVQDAACGWYFGDDMSDIRAFDALRAREAVDPGFFGMAIAVANDETGEAVSSAADLTLASPEAVAKFVNDGINRF</sequence>
<dbReference type="GO" id="GO:0004805">
    <property type="term" value="F:trehalose-phosphatase activity"/>
    <property type="evidence" value="ECO:0007669"/>
    <property type="project" value="UniProtKB-EC"/>
</dbReference>
<evidence type="ECO:0000256" key="3">
    <source>
        <dbReference type="RuleBase" id="RU361117"/>
    </source>
</evidence>
<name>A0A919IL27_9ACTN</name>
<evidence type="ECO:0000256" key="1">
    <source>
        <dbReference type="ARBA" id="ARBA00022801"/>
    </source>
</evidence>
<dbReference type="InterPro" id="IPR036412">
    <property type="entry name" value="HAD-like_sf"/>
</dbReference>
<keyword evidence="3" id="KW-0479">Metal-binding</keyword>
<proteinExistence type="inferred from homology"/>
<comment type="pathway">
    <text evidence="3">Glycan biosynthesis; trehalose biosynthesis.</text>
</comment>
<dbReference type="InterPro" id="IPR044651">
    <property type="entry name" value="OTSB-like"/>
</dbReference>
<keyword evidence="5" id="KW-1185">Reference proteome</keyword>
<dbReference type="GO" id="GO:0005992">
    <property type="term" value="P:trehalose biosynthetic process"/>
    <property type="evidence" value="ECO:0007669"/>
    <property type="project" value="InterPro"/>
</dbReference>
<dbReference type="Pfam" id="PF02358">
    <property type="entry name" value="Trehalose_PPase"/>
    <property type="match status" value="1"/>
</dbReference>
<comment type="cofactor">
    <cofactor evidence="3">
        <name>Mg(2+)</name>
        <dbReference type="ChEBI" id="CHEBI:18420"/>
    </cofactor>
</comment>
<keyword evidence="1 3" id="KW-0378">Hydrolase</keyword>
<dbReference type="Gene3D" id="3.40.50.1000">
    <property type="entry name" value="HAD superfamily/HAD-like"/>
    <property type="match status" value="1"/>
</dbReference>
<evidence type="ECO:0000313" key="4">
    <source>
        <dbReference type="EMBL" id="GID66317.1"/>
    </source>
</evidence>
<dbReference type="SUPFAM" id="SSF56784">
    <property type="entry name" value="HAD-like"/>
    <property type="match status" value="1"/>
</dbReference>
<gene>
    <name evidence="4" type="ORF">Acy02nite_41980</name>
</gene>
<comment type="catalytic activity">
    <reaction evidence="3">
        <text>alpha,alpha-trehalose 6-phosphate + H2O = alpha,alpha-trehalose + phosphate</text>
        <dbReference type="Rhea" id="RHEA:23420"/>
        <dbReference type="ChEBI" id="CHEBI:15377"/>
        <dbReference type="ChEBI" id="CHEBI:16551"/>
        <dbReference type="ChEBI" id="CHEBI:43474"/>
        <dbReference type="ChEBI" id="CHEBI:58429"/>
        <dbReference type="EC" id="3.1.3.12"/>
    </reaction>
</comment>
<comment type="caution">
    <text evidence="4">The sequence shown here is derived from an EMBL/GenBank/DDBJ whole genome shotgun (WGS) entry which is preliminary data.</text>
</comment>
<comment type="similarity">
    <text evidence="3">Belongs to the trehalose phosphatase family.</text>
</comment>
<dbReference type="InterPro" id="IPR003337">
    <property type="entry name" value="Trehalose_PPase"/>
</dbReference>
<comment type="function">
    <text evidence="2 3">Removes the phosphate from trehalose 6-phosphate to produce free trehalose.</text>
</comment>
<accession>A0A919IL27</accession>
<evidence type="ECO:0000313" key="5">
    <source>
        <dbReference type="Proteomes" id="UP000619479"/>
    </source>
</evidence>
<dbReference type="Gene3D" id="3.30.70.1020">
    <property type="entry name" value="Trehalose-6-phosphate phosphatase related protein, domain 2"/>
    <property type="match status" value="1"/>
</dbReference>
<reference evidence="4" key="1">
    <citation type="submission" date="2021-01" db="EMBL/GenBank/DDBJ databases">
        <title>Whole genome shotgun sequence of Actinoplanes cyaneus NBRC 14990.</title>
        <authorList>
            <person name="Komaki H."/>
            <person name="Tamura T."/>
        </authorList>
    </citation>
    <scope>NUCLEOTIDE SEQUENCE</scope>
    <source>
        <strain evidence="4">NBRC 14990</strain>
    </source>
</reference>
<organism evidence="4 5">
    <name type="scientific">Actinoplanes cyaneus</name>
    <dbReference type="NCBI Taxonomy" id="52696"/>
    <lineage>
        <taxon>Bacteria</taxon>
        <taxon>Bacillati</taxon>
        <taxon>Actinomycetota</taxon>
        <taxon>Actinomycetes</taxon>
        <taxon>Micromonosporales</taxon>
        <taxon>Micromonosporaceae</taxon>
        <taxon>Actinoplanes</taxon>
    </lineage>
</organism>
<dbReference type="GO" id="GO:0046872">
    <property type="term" value="F:metal ion binding"/>
    <property type="evidence" value="ECO:0007669"/>
    <property type="project" value="UniProtKB-KW"/>
</dbReference>
<dbReference type="EC" id="3.1.3.12" evidence="3"/>
<dbReference type="PANTHER" id="PTHR43768">
    <property type="entry name" value="TREHALOSE 6-PHOSPHATE PHOSPHATASE"/>
    <property type="match status" value="1"/>
</dbReference>
<dbReference type="InterPro" id="IPR023214">
    <property type="entry name" value="HAD_sf"/>
</dbReference>
<keyword evidence="3" id="KW-0460">Magnesium</keyword>
<evidence type="ECO:0000256" key="2">
    <source>
        <dbReference type="ARBA" id="ARBA00024179"/>
    </source>
</evidence>